<dbReference type="EMBL" id="MG603697">
    <property type="protein sequence ID" value="AUG88454.1"/>
    <property type="molecule type" value="Genomic_DNA"/>
</dbReference>
<gene>
    <name evidence="1" type="ORF">VPR_090</name>
</gene>
<reference evidence="1 2" key="1">
    <citation type="submission" date="2017-12" db="EMBL/GenBank/DDBJ databases">
        <title>Genomic analysis of a novel phage Vp_R1 lytic to Vibrio parahaemolyticus.</title>
        <authorList>
            <person name="Ren H."/>
            <person name="Li Z."/>
        </authorList>
    </citation>
    <scope>NUCLEOTIDE SEQUENCE [LARGE SCALE GENOMIC DNA]</scope>
</reference>
<name>A0A2H5BQ45_9CAUD</name>
<evidence type="ECO:0000313" key="2">
    <source>
        <dbReference type="Proteomes" id="UP000240283"/>
    </source>
</evidence>
<proteinExistence type="predicted"/>
<dbReference type="Proteomes" id="UP000240283">
    <property type="component" value="Segment"/>
</dbReference>
<protein>
    <submittedName>
        <fullName evidence="1">Uncharacterized protein</fullName>
    </submittedName>
</protein>
<organism evidence="1 2">
    <name type="scientific">Vibrio phage Vp_R1</name>
    <dbReference type="NCBI Taxonomy" id="2059867"/>
    <lineage>
        <taxon>Viruses</taxon>
        <taxon>Duplodnaviria</taxon>
        <taxon>Heunggongvirae</taxon>
        <taxon>Uroviricota</taxon>
        <taxon>Caudoviricetes</taxon>
        <taxon>Grimontviridae</taxon>
        <taxon>Dalianvirus</taxon>
        <taxon>Dalianvirus R1</taxon>
    </lineage>
</organism>
<evidence type="ECO:0000313" key="1">
    <source>
        <dbReference type="EMBL" id="AUG88454.1"/>
    </source>
</evidence>
<accession>A0A2H5BQ45</accession>
<sequence>MSEKQLCGKHFRTPAGSIIRVLKKVEGSEKYACRQISKAGHGIAFNDNIYERTLSELTNEKRYTPVVLNKAFSSYYDIFNSLNKDDLKTVVGKILCAPRSLRFIVNKNTNEYFSDSLEYLENLIPSKLNKTDIDAISSILADSFLTHENDGNFIEHHKEVGELLDYIIDVAIDRRCAVIDVPDVGDLSGKMFKVKDGANLLKSYVGETGVVVSATPSDHFTELVLRICGEHPRISQYYFLDDVDIINPDYKKGDRLSALNGTGEWFVQNISDDVVLRNVDSYKKLVLSVEDVNRSFDKVTTDLEPKTGDMFHSTASGALWIITQEVDSQFEVSMKNGKGKHTVTKETLNNKLNFVYAGNISCNSDTDDSEKAPKLPKLTPFKGKLAKHMSEKLPVNYIFMVEESQWGVSPKLHMVTGDGKTVTIGAYDFMKEYEVVDYEYKVGDLLSNRKSGDKFKVSGVNGEMLKLERYDGFETTIGKYDVHRLLKLEREPHIEVGEYFYVTNDLNPYTFVIWKVKEVRASGGVHLEAVHGHKVPGTIITRNKSRLLDPKHFTRPFSFSFEEVMELDPNSETKGVDTSVTPCTNCGKVPKDLIICDGICSPCFEEVFKDVSGESIVYKNPDMNFNGVHVKPEEENKVMTRIVKVSIVDNSAGLKNDADRLVASFKNVVTTKTDEQVKMEILMGQDVASKLKAHNEKREKLVDEDILNRTGNEVNLRPVELHDLTWLIQE</sequence>
<keyword evidence="2" id="KW-1185">Reference proteome</keyword>